<keyword evidence="6" id="KW-1185">Reference proteome</keyword>
<reference evidence="5 6" key="1">
    <citation type="submission" date="2020-05" db="EMBL/GenBank/DDBJ databases">
        <title>Complete genome sequence of Gemmatimonas greenlandica TET16.</title>
        <authorList>
            <person name="Zeng Y."/>
        </authorList>
    </citation>
    <scope>NUCLEOTIDE SEQUENCE [LARGE SCALE GENOMIC DNA]</scope>
    <source>
        <strain evidence="5 6">TET16</strain>
    </source>
</reference>
<dbReference type="PROSITE" id="PS52016">
    <property type="entry name" value="TONB_DEPENDENT_REC_3"/>
    <property type="match status" value="1"/>
</dbReference>
<dbReference type="InterPro" id="IPR039426">
    <property type="entry name" value="TonB-dep_rcpt-like"/>
</dbReference>
<feature type="transmembrane region" description="Helical" evidence="2">
    <location>
        <begin position="217"/>
        <end position="239"/>
    </location>
</feature>
<keyword evidence="1" id="KW-0998">Cell outer membrane</keyword>
<evidence type="ECO:0000259" key="3">
    <source>
        <dbReference type="Pfam" id="PF05569"/>
    </source>
</evidence>
<dbReference type="Gene3D" id="2.170.130.10">
    <property type="entry name" value="TonB-dependent receptor, plug domain"/>
    <property type="match status" value="1"/>
</dbReference>
<keyword evidence="5" id="KW-0675">Receptor</keyword>
<dbReference type="InterPro" id="IPR052173">
    <property type="entry name" value="Beta-lactam_resp_regulator"/>
</dbReference>
<dbReference type="GO" id="GO:0009279">
    <property type="term" value="C:cell outer membrane"/>
    <property type="evidence" value="ECO:0007669"/>
    <property type="project" value="UniProtKB-SubCell"/>
</dbReference>
<dbReference type="AlphaFoldDB" id="A0A6M4IKU1"/>
<keyword evidence="1" id="KW-1134">Transmembrane beta strand</keyword>
<comment type="similarity">
    <text evidence="1">Belongs to the TonB-dependent receptor family.</text>
</comment>
<dbReference type="InterPro" id="IPR008756">
    <property type="entry name" value="Peptidase_M56"/>
</dbReference>
<keyword evidence="1 2" id="KW-0812">Transmembrane</keyword>
<feature type="domain" description="TonB-dependent receptor plug" evidence="4">
    <location>
        <begin position="417"/>
        <end position="499"/>
    </location>
</feature>
<feature type="transmembrane region" description="Helical" evidence="2">
    <location>
        <begin position="128"/>
        <end position="148"/>
    </location>
</feature>
<proteinExistence type="inferred from homology"/>
<evidence type="ECO:0000256" key="2">
    <source>
        <dbReference type="SAM" id="Phobius"/>
    </source>
</evidence>
<dbReference type="RefSeq" id="WP_171224113.1">
    <property type="nucleotide sequence ID" value="NZ_CP053085.1"/>
</dbReference>
<dbReference type="Proteomes" id="UP000500938">
    <property type="component" value="Chromosome"/>
</dbReference>
<name>A0A6M4IKU1_9BACT</name>
<keyword evidence="2" id="KW-1133">Transmembrane helix</keyword>
<dbReference type="Pfam" id="PF05569">
    <property type="entry name" value="Peptidase_M56"/>
    <property type="match status" value="1"/>
</dbReference>
<dbReference type="EMBL" id="CP053085">
    <property type="protein sequence ID" value="QJR34685.1"/>
    <property type="molecule type" value="Genomic_DNA"/>
</dbReference>
<dbReference type="KEGG" id="ggr:HKW67_03735"/>
<accession>A0A6M4IKU1</accession>
<dbReference type="InterPro" id="IPR037066">
    <property type="entry name" value="Plug_dom_sf"/>
</dbReference>
<dbReference type="PANTHER" id="PTHR34978:SF3">
    <property type="entry name" value="SLR0241 PROTEIN"/>
    <property type="match status" value="1"/>
</dbReference>
<evidence type="ECO:0000313" key="5">
    <source>
        <dbReference type="EMBL" id="QJR34685.1"/>
    </source>
</evidence>
<evidence type="ECO:0000313" key="6">
    <source>
        <dbReference type="Proteomes" id="UP000500938"/>
    </source>
</evidence>
<dbReference type="SUPFAM" id="SSF56935">
    <property type="entry name" value="Porins"/>
    <property type="match status" value="1"/>
</dbReference>
<evidence type="ECO:0000256" key="1">
    <source>
        <dbReference type="PROSITE-ProRule" id="PRU01360"/>
    </source>
</evidence>
<sequence>MTPSLIIGWMTQAIVVSALLAAAALVLQRLAGRALPARVIWAGALFSSLVLVLVAPLRPAPQSTLATITLDVAGTATTGARASRPMDVRAAVAAVTGRVSRALSAPVSWTTTAVGGAIDRAPVAAQQAITLAWPLSSALVLCAFGVSYRRHRDELQRAARHEIDGVIVSVTEALGPAVIGVRSPRIAVPVWLLDRSDLEQRLVIAHEQSHIAAGDPLLLLASCGAIALMPWNPIAWFVLARLRLAIELDCDRRVIGTGASPRQYGQLLIELSSHVPQFMHGSIARTPLALTSPAFSYHASHLERRLITMTSRPSQFIRSRRLGSGLLATVALLAACESQLPTAAEMQAMDVKGVESRVAQVTKINTATAVYTVNGRTVSRAEANALSADSIATVNVQGGQQQKIAITTTEGLQGMRVSAADASDSTVRVTGFKTKGAAPAVINLAGSPRRQFTGILVLDGQRVESSILSTLNPDAIESIEVMKGDAAKAIYGDAGVNGVIKVTTKKK</sequence>
<keyword evidence="1 2" id="KW-0472">Membrane</keyword>
<dbReference type="CDD" id="cd07341">
    <property type="entry name" value="M56_BlaR1_MecR1_like"/>
    <property type="match status" value="1"/>
</dbReference>
<evidence type="ECO:0000259" key="4">
    <source>
        <dbReference type="Pfam" id="PF07715"/>
    </source>
</evidence>
<comment type="subcellular location">
    <subcellularLocation>
        <location evidence="1">Cell outer membrane</location>
        <topology evidence="1">Multi-pass membrane protein</topology>
    </subcellularLocation>
</comment>
<dbReference type="PANTHER" id="PTHR34978">
    <property type="entry name" value="POSSIBLE SENSOR-TRANSDUCER PROTEIN BLAR"/>
    <property type="match status" value="1"/>
</dbReference>
<dbReference type="InterPro" id="IPR012910">
    <property type="entry name" value="Plug_dom"/>
</dbReference>
<dbReference type="Pfam" id="PF07715">
    <property type="entry name" value="Plug"/>
    <property type="match status" value="1"/>
</dbReference>
<feature type="transmembrane region" description="Helical" evidence="2">
    <location>
        <begin position="39"/>
        <end position="57"/>
    </location>
</feature>
<feature type="transmembrane region" description="Helical" evidence="2">
    <location>
        <begin position="6"/>
        <end position="27"/>
    </location>
</feature>
<organism evidence="5 6">
    <name type="scientific">Gemmatimonas groenlandica</name>
    <dbReference type="NCBI Taxonomy" id="2732249"/>
    <lineage>
        <taxon>Bacteria</taxon>
        <taxon>Pseudomonadati</taxon>
        <taxon>Gemmatimonadota</taxon>
        <taxon>Gemmatimonadia</taxon>
        <taxon>Gemmatimonadales</taxon>
        <taxon>Gemmatimonadaceae</taxon>
        <taxon>Gemmatimonas</taxon>
    </lineage>
</organism>
<keyword evidence="1" id="KW-0813">Transport</keyword>
<feature type="domain" description="Peptidase M56" evidence="3">
    <location>
        <begin position="12"/>
        <end position="278"/>
    </location>
</feature>
<gene>
    <name evidence="5" type="ORF">HKW67_03735</name>
</gene>
<protein>
    <submittedName>
        <fullName evidence="5">TonB-dependent receptor plug domain-containing protein</fullName>
    </submittedName>
</protein>